<dbReference type="AlphaFoldDB" id="F9DQ06"/>
<accession>F9DQ06</accession>
<evidence type="ECO:0000313" key="2">
    <source>
        <dbReference type="Proteomes" id="UP000005316"/>
    </source>
</evidence>
<organism evidence="1 2">
    <name type="scientific">Sporosarcina newyorkensis 2681</name>
    <dbReference type="NCBI Taxonomy" id="1027292"/>
    <lineage>
        <taxon>Bacteria</taxon>
        <taxon>Bacillati</taxon>
        <taxon>Bacillota</taxon>
        <taxon>Bacilli</taxon>
        <taxon>Bacillales</taxon>
        <taxon>Caryophanaceae</taxon>
        <taxon>Sporosarcina</taxon>
    </lineage>
</organism>
<dbReference type="HOGENOM" id="CLU_2467469_0_0_9"/>
<evidence type="ECO:0000313" key="1">
    <source>
        <dbReference type="EMBL" id="EGQ27199.1"/>
    </source>
</evidence>
<comment type="caution">
    <text evidence="1">The sequence shown here is derived from an EMBL/GenBank/DDBJ whole genome shotgun (WGS) entry which is preliminary data.</text>
</comment>
<proteinExistence type="predicted"/>
<name>F9DQ06_9BACL</name>
<reference evidence="1 2" key="1">
    <citation type="submission" date="2011-04" db="EMBL/GenBank/DDBJ databases">
        <authorList>
            <person name="Muzny D."/>
            <person name="Qin X."/>
            <person name="Deng J."/>
            <person name="Jiang H."/>
            <person name="Liu Y."/>
            <person name="Qu J."/>
            <person name="Song X.-Z."/>
            <person name="Zhang L."/>
            <person name="Thornton R."/>
            <person name="Coyle M."/>
            <person name="Francisco L."/>
            <person name="Jackson L."/>
            <person name="Javaid M."/>
            <person name="Korchina V."/>
            <person name="Kovar C."/>
            <person name="Mata R."/>
            <person name="Mathew T."/>
            <person name="Ngo R."/>
            <person name="Nguyen L."/>
            <person name="Nguyen N."/>
            <person name="Okwuonu G."/>
            <person name="Ongeri F."/>
            <person name="Pham C."/>
            <person name="Simmons D."/>
            <person name="Wilczek-Boney K."/>
            <person name="Hale W."/>
            <person name="Jakkamsetti A."/>
            <person name="Pham P."/>
            <person name="Ruth R."/>
            <person name="San Lucas F."/>
            <person name="Warren J."/>
            <person name="Zhang J."/>
            <person name="Zhao Z."/>
            <person name="Zhou C."/>
            <person name="Zhu D."/>
            <person name="Lee S."/>
            <person name="Bess C."/>
            <person name="Blankenburg K."/>
            <person name="Forbes L."/>
            <person name="Fu Q."/>
            <person name="Gubbala S."/>
            <person name="Hirani K."/>
            <person name="Jayaseelan J.C."/>
            <person name="Lara F."/>
            <person name="Munidasa M."/>
            <person name="Palculict T."/>
            <person name="Patil S."/>
            <person name="Pu L.-L."/>
            <person name="Saada N."/>
            <person name="Tang L."/>
            <person name="Weissenberger G."/>
            <person name="Zhu Y."/>
            <person name="Hemphill L."/>
            <person name="Shang Y."/>
            <person name="Youmans B."/>
            <person name="Ayvaz T."/>
            <person name="Ross M."/>
            <person name="Santibanez J."/>
            <person name="Aqrawi P."/>
            <person name="Gross S."/>
            <person name="Joshi V."/>
            <person name="Fowler G."/>
            <person name="Nazareth L."/>
            <person name="Reid J."/>
            <person name="Worley K."/>
            <person name="Petrosino J."/>
            <person name="Highlander S."/>
            <person name="Gibbs R."/>
        </authorList>
    </citation>
    <scope>NUCLEOTIDE SEQUENCE [LARGE SCALE GENOMIC DNA]</scope>
    <source>
        <strain evidence="1 2">2681</strain>
    </source>
</reference>
<sequence>MLRGFALWVDAFRGARGEPPRSLRFLRGLTCRADPAGVATRRSNPYFLMGIIVAYPLKILSDKAMCPYEIDQSSKANEKKQYSQASCS</sequence>
<dbReference type="Proteomes" id="UP000005316">
    <property type="component" value="Unassembled WGS sequence"/>
</dbReference>
<gene>
    <name evidence="1" type="ORF">HMPREF9372_0886</name>
</gene>
<protein>
    <submittedName>
        <fullName evidence="1">Uncharacterized protein</fullName>
    </submittedName>
</protein>
<dbReference type="EMBL" id="AFPZ01000020">
    <property type="protein sequence ID" value="EGQ27199.1"/>
    <property type="molecule type" value="Genomic_DNA"/>
</dbReference>